<keyword evidence="1" id="KW-0489">Methyltransferase</keyword>
<sequence length="266" mass="31251">MVIQDVLDLFSKVDGEIILKHYFNINKIDIVLNKNKKLEKKQEDLIYEIYKKYKRNYPLQYILGQWNFYGRDFFTEEGILIPRFETEILVEKILDLNIDFRNILEIGVGSGIISITLALEMEKSQIIGVDISQKAIDLANRNKEKFNVKNCKFIKSDLFSSVSRENKFDLIVSNPPYINLEDMDKLEEKLSYEPENALYGGKDGLDFYREIIEKSKDYLKSNGVIAFEIGYNQGESIKEILSNHNFMDIEIFKDYNDFDRCIIARR</sequence>
<keyword evidence="2" id="KW-1185">Reference proteome</keyword>
<proteinExistence type="predicted"/>
<keyword evidence="1" id="KW-0808">Transferase</keyword>
<reference evidence="1 2" key="1">
    <citation type="journal article" date="2022" name="Int. J. Syst. Evol. Microbiol.">
        <title>Miniphocaeibacter halophilus sp. nov., an ammonium-tolerant acetate-producing bacterium isolated from a biogas system.</title>
        <authorList>
            <person name="Schnurer A."/>
            <person name="Singh A."/>
            <person name="Bi S."/>
            <person name="Qiao W."/>
            <person name="Westerholm M."/>
        </authorList>
    </citation>
    <scope>NUCLEOTIDE SEQUENCE [LARGE SCALE GENOMIC DNA]</scope>
    <source>
        <strain evidence="1 2">AMB_01</strain>
    </source>
</reference>
<protein>
    <submittedName>
        <fullName evidence="1">Peptide chain release factor N(5)-glutamine methyltransferase</fullName>
        <ecNumber evidence="1">2.1.1.297</ecNumber>
    </submittedName>
</protein>
<dbReference type="EC" id="2.1.1.297" evidence="1"/>
<accession>A0AC61MQR0</accession>
<organism evidence="1 2">
    <name type="scientific">Miniphocaeibacter halophilus</name>
    <dbReference type="NCBI Taxonomy" id="2931922"/>
    <lineage>
        <taxon>Bacteria</taxon>
        <taxon>Bacillati</taxon>
        <taxon>Bacillota</taxon>
        <taxon>Tissierellia</taxon>
        <taxon>Tissierellales</taxon>
        <taxon>Peptoniphilaceae</taxon>
        <taxon>Miniphocaeibacter</taxon>
    </lineage>
</organism>
<evidence type="ECO:0000313" key="2">
    <source>
        <dbReference type="Proteomes" id="UP000595814"/>
    </source>
</evidence>
<gene>
    <name evidence="1" type="primary">prmC</name>
    <name evidence="1" type="ORF">JFY71_11665</name>
</gene>
<dbReference type="EMBL" id="CP066744">
    <property type="protein sequence ID" value="QQK07911.1"/>
    <property type="molecule type" value="Genomic_DNA"/>
</dbReference>
<evidence type="ECO:0000313" key="1">
    <source>
        <dbReference type="EMBL" id="QQK07911.1"/>
    </source>
</evidence>
<dbReference type="Proteomes" id="UP000595814">
    <property type="component" value="Chromosome"/>
</dbReference>
<name>A0AC61MQR0_9FIRM</name>